<proteinExistence type="predicted"/>
<dbReference type="Proteomes" id="UP000035651">
    <property type="component" value="Chromosome"/>
</dbReference>
<organism evidence="1 2">
    <name type="scientific">Pandoraea faecigallinarum</name>
    <dbReference type="NCBI Taxonomy" id="656179"/>
    <lineage>
        <taxon>Bacteria</taxon>
        <taxon>Pseudomonadati</taxon>
        <taxon>Pseudomonadota</taxon>
        <taxon>Betaproteobacteria</taxon>
        <taxon>Burkholderiales</taxon>
        <taxon>Burkholderiaceae</taxon>
        <taxon>Pandoraea</taxon>
    </lineage>
</organism>
<dbReference type="KEGG" id="pfg:AB870_17125"/>
<reference evidence="1" key="1">
    <citation type="submission" date="2016-06" db="EMBL/GenBank/DDBJ databases">
        <title>Complete Genome Sequence of Pandoraea faecigallinarum DSM-23572.</title>
        <authorList>
            <person name="Yong D."/>
            <person name="Ee R."/>
            <person name="Lim Y.-L."/>
            <person name="Yin W.-F."/>
            <person name="Chan K.-G."/>
        </authorList>
    </citation>
    <scope>NUCLEOTIDE SEQUENCE</scope>
    <source>
        <strain evidence="1">DSM 23572</strain>
    </source>
</reference>
<dbReference type="EMBL" id="CP011807">
    <property type="protein sequence ID" value="AKM31473.1"/>
    <property type="molecule type" value="Genomic_DNA"/>
</dbReference>
<name>A0A0H3WXU2_9BURK</name>
<dbReference type="AlphaFoldDB" id="A0A0H3WXU2"/>
<dbReference type="RefSeq" id="WP_047907260.1">
    <property type="nucleotide sequence ID" value="NZ_CP011807.3"/>
</dbReference>
<evidence type="ECO:0000313" key="2">
    <source>
        <dbReference type="Proteomes" id="UP000035651"/>
    </source>
</evidence>
<evidence type="ECO:0000313" key="1">
    <source>
        <dbReference type="EMBL" id="AKM31473.1"/>
    </source>
</evidence>
<accession>A0A0H3WXU2</accession>
<protein>
    <submittedName>
        <fullName evidence="1">Uncharacterized protein</fullName>
    </submittedName>
</protein>
<keyword evidence="2" id="KW-1185">Reference proteome</keyword>
<gene>
    <name evidence="1" type="ORF">AB870_17125</name>
</gene>
<dbReference type="OrthoDB" id="7061404at2"/>
<sequence length="226" mass="26379">MGRLVLAIKDLVTKFDLRTFKPDGDWIYTWSWIRTRDEPISAAQYLKFAESDLSEGESERHLVNALTNAKRALHLRMEDVCLGFGFASFGERRSFPRMVEFLSKVGVTAPRILNRLNQLRNQVEHEYLAPHRSEVETFIDVTSLFAASTQRWINRQPSDIEINQDVIIEGQTITLKAMAFDWERARAHLHFISRRGNAQWEQETLAFQCPSEDFFRCARLALENEW</sequence>
<dbReference type="PATRIC" id="fig|656179.3.peg.3645"/>